<dbReference type="InterPro" id="IPR006282">
    <property type="entry name" value="Thi_PPkinase"/>
</dbReference>
<name>A0A9D2JWW1_9BACT</name>
<evidence type="ECO:0000256" key="2">
    <source>
        <dbReference type="ARBA" id="ARBA00022741"/>
    </source>
</evidence>
<sequence length="215" mass="23808">MITDFPLISADTRFDAVVLANGEFPVHPVPLGILRGAGHVVCCDGAVMNLPFTPTAVIGDGDSLSAEDKLRLKGLFHQVSEQEDNDLTKATRFCLGRGWRRLAYLGATGKREDHTLGNISLLVRYMREMDVLPTMVTDHGYFTPAQGRQLFQSFPGQQVSIFNYACRTLGSQGLRWESYPYQMAWQGTLNESAGDSFTLAGDGDYLVFRTFEAKT</sequence>
<gene>
    <name evidence="8" type="ORF">H9966_03405</name>
</gene>
<evidence type="ECO:0000256" key="5">
    <source>
        <dbReference type="NCBIfam" id="TIGR01378"/>
    </source>
</evidence>
<evidence type="ECO:0000256" key="4">
    <source>
        <dbReference type="ARBA" id="ARBA00022840"/>
    </source>
</evidence>
<dbReference type="CDD" id="cd07995">
    <property type="entry name" value="TPK"/>
    <property type="match status" value="1"/>
</dbReference>
<comment type="caution">
    <text evidence="8">The sequence shown here is derived from an EMBL/GenBank/DDBJ whole genome shotgun (WGS) entry which is preliminary data.</text>
</comment>
<dbReference type="GO" id="GO:0009229">
    <property type="term" value="P:thiamine diphosphate biosynthetic process"/>
    <property type="evidence" value="ECO:0007669"/>
    <property type="project" value="InterPro"/>
</dbReference>
<dbReference type="PANTHER" id="PTHR41299:SF1">
    <property type="entry name" value="THIAMINE PYROPHOSPHOKINASE"/>
    <property type="match status" value="1"/>
</dbReference>
<protein>
    <recommendedName>
        <fullName evidence="5">Thiamine diphosphokinase</fullName>
        <ecNumber evidence="5">2.7.6.2</ecNumber>
    </recommendedName>
</protein>
<dbReference type="GO" id="GO:0016301">
    <property type="term" value="F:kinase activity"/>
    <property type="evidence" value="ECO:0007669"/>
    <property type="project" value="UniProtKB-KW"/>
</dbReference>
<organism evidence="8 9">
    <name type="scientific">Candidatus Prevotella avicola</name>
    <dbReference type="NCBI Taxonomy" id="2838738"/>
    <lineage>
        <taxon>Bacteria</taxon>
        <taxon>Pseudomonadati</taxon>
        <taxon>Bacteroidota</taxon>
        <taxon>Bacteroidia</taxon>
        <taxon>Bacteroidales</taxon>
        <taxon>Prevotellaceae</taxon>
        <taxon>Prevotella</taxon>
    </lineage>
</organism>
<evidence type="ECO:0000259" key="6">
    <source>
        <dbReference type="Pfam" id="PF04263"/>
    </source>
</evidence>
<evidence type="ECO:0000259" key="7">
    <source>
        <dbReference type="Pfam" id="PF21275"/>
    </source>
</evidence>
<dbReference type="Pfam" id="PF21275">
    <property type="entry name" value="Thi_PPkinase_C"/>
    <property type="match status" value="1"/>
</dbReference>
<dbReference type="GO" id="GO:0005524">
    <property type="term" value="F:ATP binding"/>
    <property type="evidence" value="ECO:0007669"/>
    <property type="project" value="UniProtKB-KW"/>
</dbReference>
<reference evidence="8" key="2">
    <citation type="submission" date="2021-04" db="EMBL/GenBank/DDBJ databases">
        <authorList>
            <person name="Gilroy R."/>
        </authorList>
    </citation>
    <scope>NUCLEOTIDE SEQUENCE</scope>
    <source>
        <strain evidence="8">ChiHecec3B27-8219</strain>
    </source>
</reference>
<dbReference type="SUPFAM" id="SSF63999">
    <property type="entry name" value="Thiamin pyrophosphokinase, catalytic domain"/>
    <property type="match status" value="1"/>
</dbReference>
<evidence type="ECO:0000256" key="1">
    <source>
        <dbReference type="ARBA" id="ARBA00022679"/>
    </source>
</evidence>
<dbReference type="GO" id="GO:0004788">
    <property type="term" value="F:thiamine diphosphokinase activity"/>
    <property type="evidence" value="ECO:0007669"/>
    <property type="project" value="UniProtKB-UniRule"/>
</dbReference>
<feature type="domain" description="Thiamin pyrophosphokinase catalytic" evidence="6">
    <location>
        <begin position="37"/>
        <end position="127"/>
    </location>
</feature>
<keyword evidence="1 8" id="KW-0808">Transferase</keyword>
<proteinExistence type="predicted"/>
<evidence type="ECO:0000313" key="8">
    <source>
        <dbReference type="EMBL" id="HIZ68919.1"/>
    </source>
</evidence>
<dbReference type="InterPro" id="IPR036759">
    <property type="entry name" value="TPK_catalytic_sf"/>
</dbReference>
<dbReference type="InterPro" id="IPR007371">
    <property type="entry name" value="TPK_catalytic"/>
</dbReference>
<dbReference type="InterPro" id="IPR049442">
    <property type="entry name" value="Thi_PPkinase-like_C"/>
</dbReference>
<feature type="domain" description="Thiamin pyrophosphokinase-like substrate-binding" evidence="7">
    <location>
        <begin position="140"/>
        <end position="208"/>
    </location>
</feature>
<dbReference type="AlphaFoldDB" id="A0A9D2JWW1"/>
<dbReference type="Gene3D" id="3.40.50.10240">
    <property type="entry name" value="Thiamin pyrophosphokinase, catalytic domain"/>
    <property type="match status" value="1"/>
</dbReference>
<dbReference type="EC" id="2.7.6.2" evidence="5"/>
<dbReference type="EMBL" id="DXBE01000028">
    <property type="protein sequence ID" value="HIZ68919.1"/>
    <property type="molecule type" value="Genomic_DNA"/>
</dbReference>
<evidence type="ECO:0000313" key="9">
    <source>
        <dbReference type="Proteomes" id="UP000824055"/>
    </source>
</evidence>
<keyword evidence="4" id="KW-0067">ATP-binding</keyword>
<reference evidence="8" key="1">
    <citation type="journal article" date="2021" name="PeerJ">
        <title>Extensive microbial diversity within the chicken gut microbiome revealed by metagenomics and culture.</title>
        <authorList>
            <person name="Gilroy R."/>
            <person name="Ravi A."/>
            <person name="Getino M."/>
            <person name="Pursley I."/>
            <person name="Horton D.L."/>
            <person name="Alikhan N.F."/>
            <person name="Baker D."/>
            <person name="Gharbi K."/>
            <person name="Hall N."/>
            <person name="Watson M."/>
            <person name="Adriaenssens E.M."/>
            <person name="Foster-Nyarko E."/>
            <person name="Jarju S."/>
            <person name="Secka A."/>
            <person name="Antonio M."/>
            <person name="Oren A."/>
            <person name="Chaudhuri R.R."/>
            <person name="La Ragione R."/>
            <person name="Hildebrand F."/>
            <person name="Pallen M.J."/>
        </authorList>
    </citation>
    <scope>NUCLEOTIDE SEQUENCE</scope>
    <source>
        <strain evidence="8">ChiHecec3B27-8219</strain>
    </source>
</reference>
<evidence type="ECO:0000256" key="3">
    <source>
        <dbReference type="ARBA" id="ARBA00022777"/>
    </source>
</evidence>
<dbReference type="NCBIfam" id="TIGR01378">
    <property type="entry name" value="thi_PPkinase"/>
    <property type="match status" value="1"/>
</dbReference>
<dbReference type="InterPro" id="IPR053149">
    <property type="entry name" value="TPK"/>
</dbReference>
<dbReference type="GO" id="GO:0006772">
    <property type="term" value="P:thiamine metabolic process"/>
    <property type="evidence" value="ECO:0007669"/>
    <property type="project" value="UniProtKB-UniRule"/>
</dbReference>
<dbReference type="Proteomes" id="UP000824055">
    <property type="component" value="Unassembled WGS sequence"/>
</dbReference>
<dbReference type="PANTHER" id="PTHR41299">
    <property type="entry name" value="THIAMINE PYROPHOSPHOKINASE"/>
    <property type="match status" value="1"/>
</dbReference>
<dbReference type="Pfam" id="PF04263">
    <property type="entry name" value="TPK_catalytic"/>
    <property type="match status" value="1"/>
</dbReference>
<keyword evidence="3" id="KW-0418">Kinase</keyword>
<keyword evidence="2" id="KW-0547">Nucleotide-binding</keyword>
<accession>A0A9D2JWW1</accession>